<dbReference type="PANTHER" id="PTHR21301">
    <property type="entry name" value="REVERSE TRANSCRIPTASE"/>
    <property type="match status" value="1"/>
</dbReference>
<name>A0A195F5R2_9HYME</name>
<dbReference type="PANTHER" id="PTHR21301:SF10">
    <property type="entry name" value="REVERSE TRANSCRIPTASE DOMAIN-CONTAINING PROTEIN"/>
    <property type="match status" value="1"/>
</dbReference>
<feature type="domain" description="GIY-YIG" evidence="1">
    <location>
        <begin position="263"/>
        <end position="353"/>
    </location>
</feature>
<sequence length="371" mass="44067">RIYIILDKTLDENLEKPYNYIKNSFQLMNDLPKVNLSNDSMLVSLDVVSLFTNILVRLVIKSIERRCHFLHNKIDLLKEEFFKAISLVLNFIYFSFNDKFYKKNSLCADKNNTLYNWYHKPTFSAKYLNFFNFLPFDTKKGTIFSLVDRAFLLSDNIFHTKNLTFIINILLLNDYPLDFIFDTMNQRIKNLIKKIHNVHNVTTDNDVTKESTSWLTVPFIPSHTEKFRTLRKNKGDIRIAFHSPNKMNKYIRVQKDTCPRTSKNNVVYKILCNDCDASYVGQTGRKLKTRIAEHRNHIRYKTSTRSVITEHRLLHNHDFQWDDVQILDEEPSYRKRLISEMLHIKKQKNSQNLQTDTESLHKAYIPIINKV</sequence>
<dbReference type="Proteomes" id="UP000078541">
    <property type="component" value="Unassembled WGS sequence"/>
</dbReference>
<dbReference type="AlphaFoldDB" id="A0A195F5R2"/>
<protein>
    <recommendedName>
        <fullName evidence="1">GIY-YIG domain-containing protein</fullName>
    </recommendedName>
</protein>
<dbReference type="Pfam" id="PF26215">
    <property type="entry name" value="HTH_animal"/>
    <property type="match status" value="1"/>
</dbReference>
<organism evidence="2 3">
    <name type="scientific">Trachymyrmex septentrionalis</name>
    <dbReference type="NCBI Taxonomy" id="34720"/>
    <lineage>
        <taxon>Eukaryota</taxon>
        <taxon>Metazoa</taxon>
        <taxon>Ecdysozoa</taxon>
        <taxon>Arthropoda</taxon>
        <taxon>Hexapoda</taxon>
        <taxon>Insecta</taxon>
        <taxon>Pterygota</taxon>
        <taxon>Neoptera</taxon>
        <taxon>Endopterygota</taxon>
        <taxon>Hymenoptera</taxon>
        <taxon>Apocrita</taxon>
        <taxon>Aculeata</taxon>
        <taxon>Formicoidea</taxon>
        <taxon>Formicidae</taxon>
        <taxon>Myrmicinae</taxon>
        <taxon>Trachymyrmex</taxon>
    </lineage>
</organism>
<dbReference type="InterPro" id="IPR000305">
    <property type="entry name" value="GIY-YIG_endonuc"/>
</dbReference>
<dbReference type="STRING" id="34720.A0A195F5R2"/>
<dbReference type="SUPFAM" id="SSF82771">
    <property type="entry name" value="GIY-YIG endonuclease"/>
    <property type="match status" value="1"/>
</dbReference>
<reference evidence="2 3" key="1">
    <citation type="submission" date="2016-03" db="EMBL/GenBank/DDBJ databases">
        <title>Trachymyrmex septentrionalis WGS genome.</title>
        <authorList>
            <person name="Nygaard S."/>
            <person name="Hu H."/>
            <person name="Boomsma J."/>
            <person name="Zhang G."/>
        </authorList>
    </citation>
    <scope>NUCLEOTIDE SEQUENCE [LARGE SCALE GENOMIC DNA]</scope>
    <source>
        <strain evidence="2">Tsep2-gDNA-1</strain>
        <tissue evidence="2">Whole body</tissue>
    </source>
</reference>
<keyword evidence="3" id="KW-1185">Reference proteome</keyword>
<evidence type="ECO:0000313" key="2">
    <source>
        <dbReference type="EMBL" id="KYN35716.1"/>
    </source>
</evidence>
<accession>A0A195F5R2</accession>
<proteinExistence type="predicted"/>
<dbReference type="InterPro" id="IPR035901">
    <property type="entry name" value="GIY-YIG_endonuc_sf"/>
</dbReference>
<dbReference type="CDD" id="cd10442">
    <property type="entry name" value="GIY-YIG_PLEs"/>
    <property type="match status" value="1"/>
</dbReference>
<dbReference type="Gene3D" id="3.40.1440.10">
    <property type="entry name" value="GIY-YIG endonuclease"/>
    <property type="match status" value="1"/>
</dbReference>
<evidence type="ECO:0000313" key="3">
    <source>
        <dbReference type="Proteomes" id="UP000078541"/>
    </source>
</evidence>
<evidence type="ECO:0000259" key="1">
    <source>
        <dbReference type="PROSITE" id="PS50164"/>
    </source>
</evidence>
<gene>
    <name evidence="2" type="ORF">ALC56_09916</name>
</gene>
<dbReference type="EMBL" id="KQ981798">
    <property type="protein sequence ID" value="KYN35716.1"/>
    <property type="molecule type" value="Genomic_DNA"/>
</dbReference>
<feature type="non-terminal residue" evidence="2">
    <location>
        <position position="1"/>
    </location>
</feature>
<dbReference type="PROSITE" id="PS50164">
    <property type="entry name" value="GIY_YIG"/>
    <property type="match status" value="1"/>
</dbReference>
<dbReference type="InterPro" id="IPR058912">
    <property type="entry name" value="HTH_animal"/>
</dbReference>